<sequence length="163" mass="17572">MSPPPSSHFPTPQFSSSTSPFGEVETISVTSQGKKKSQIHFHFPTTSPGSTSARPLPWPPRRLRSARPPTSSRGHLAGSSRPCRSPQLLANSASVASEISSWSLFLTLRVEEQAEAAKEAPNALRNHLLEIRDRADVSSCISAFAGPAAVRSRFLVAVGLWPM</sequence>
<dbReference type="GO" id="GO:0003677">
    <property type="term" value="F:DNA binding"/>
    <property type="evidence" value="ECO:0007669"/>
    <property type="project" value="UniProtKB-KW"/>
</dbReference>
<organism evidence="2 3">
    <name type="scientific">Striga asiatica</name>
    <name type="common">Asiatic witchweed</name>
    <name type="synonym">Buchnera asiatica</name>
    <dbReference type="NCBI Taxonomy" id="4170"/>
    <lineage>
        <taxon>Eukaryota</taxon>
        <taxon>Viridiplantae</taxon>
        <taxon>Streptophyta</taxon>
        <taxon>Embryophyta</taxon>
        <taxon>Tracheophyta</taxon>
        <taxon>Spermatophyta</taxon>
        <taxon>Magnoliopsida</taxon>
        <taxon>eudicotyledons</taxon>
        <taxon>Gunneridae</taxon>
        <taxon>Pentapetalae</taxon>
        <taxon>asterids</taxon>
        <taxon>lamiids</taxon>
        <taxon>Lamiales</taxon>
        <taxon>Orobanchaceae</taxon>
        <taxon>Buchnereae</taxon>
        <taxon>Striga</taxon>
    </lineage>
</organism>
<dbReference type="Proteomes" id="UP000325081">
    <property type="component" value="Unassembled WGS sequence"/>
</dbReference>
<protein>
    <submittedName>
        <fullName evidence="2">AT-hook DNA-binding protein</fullName>
    </submittedName>
</protein>
<feature type="compositionally biased region" description="Low complexity" evidence="1">
    <location>
        <begin position="8"/>
        <end position="21"/>
    </location>
</feature>
<comment type="caution">
    <text evidence="2">The sequence shown here is derived from an EMBL/GenBank/DDBJ whole genome shotgun (WGS) entry which is preliminary data.</text>
</comment>
<dbReference type="EMBL" id="BKCP01005960">
    <property type="protein sequence ID" value="GER40700.1"/>
    <property type="molecule type" value="Genomic_DNA"/>
</dbReference>
<dbReference type="AlphaFoldDB" id="A0A5A7Q648"/>
<name>A0A5A7Q648_STRAF</name>
<proteinExistence type="predicted"/>
<keyword evidence="3" id="KW-1185">Reference proteome</keyword>
<gene>
    <name evidence="2" type="ORF">STAS_17381</name>
</gene>
<evidence type="ECO:0000313" key="2">
    <source>
        <dbReference type="EMBL" id="GER40700.1"/>
    </source>
</evidence>
<evidence type="ECO:0000313" key="3">
    <source>
        <dbReference type="Proteomes" id="UP000325081"/>
    </source>
</evidence>
<keyword evidence="2" id="KW-0238">DNA-binding</keyword>
<reference evidence="3" key="1">
    <citation type="journal article" date="2019" name="Curr. Biol.">
        <title>Genome Sequence of Striga asiatica Provides Insight into the Evolution of Plant Parasitism.</title>
        <authorList>
            <person name="Yoshida S."/>
            <person name="Kim S."/>
            <person name="Wafula E.K."/>
            <person name="Tanskanen J."/>
            <person name="Kim Y.M."/>
            <person name="Honaas L."/>
            <person name="Yang Z."/>
            <person name="Spallek T."/>
            <person name="Conn C.E."/>
            <person name="Ichihashi Y."/>
            <person name="Cheong K."/>
            <person name="Cui S."/>
            <person name="Der J.P."/>
            <person name="Gundlach H."/>
            <person name="Jiao Y."/>
            <person name="Hori C."/>
            <person name="Ishida J.K."/>
            <person name="Kasahara H."/>
            <person name="Kiba T."/>
            <person name="Kim M.S."/>
            <person name="Koo N."/>
            <person name="Laohavisit A."/>
            <person name="Lee Y.H."/>
            <person name="Lumba S."/>
            <person name="McCourt P."/>
            <person name="Mortimer J.C."/>
            <person name="Mutuku J.M."/>
            <person name="Nomura T."/>
            <person name="Sasaki-Sekimoto Y."/>
            <person name="Seto Y."/>
            <person name="Wang Y."/>
            <person name="Wakatake T."/>
            <person name="Sakakibara H."/>
            <person name="Demura T."/>
            <person name="Yamaguchi S."/>
            <person name="Yoneyama K."/>
            <person name="Manabe R.I."/>
            <person name="Nelson D.C."/>
            <person name="Schulman A.H."/>
            <person name="Timko M.P."/>
            <person name="dePamphilis C.W."/>
            <person name="Choi D."/>
            <person name="Shirasu K."/>
        </authorList>
    </citation>
    <scope>NUCLEOTIDE SEQUENCE [LARGE SCALE GENOMIC DNA]</scope>
    <source>
        <strain evidence="3">cv. UVA1</strain>
    </source>
</reference>
<feature type="region of interest" description="Disordered" evidence="1">
    <location>
        <begin position="1"/>
        <end position="85"/>
    </location>
</feature>
<evidence type="ECO:0000256" key="1">
    <source>
        <dbReference type="SAM" id="MobiDB-lite"/>
    </source>
</evidence>
<accession>A0A5A7Q648</accession>